<evidence type="ECO:0000313" key="32">
    <source>
        <dbReference type="EMBL" id="KAG5846075.1"/>
    </source>
</evidence>
<dbReference type="GO" id="GO:0006665">
    <property type="term" value="P:sphingolipid metabolic process"/>
    <property type="evidence" value="ECO:0007669"/>
    <property type="project" value="UniProtKB-KW"/>
</dbReference>
<keyword evidence="6" id="KW-0328">Glycosyltransferase</keyword>
<keyword evidence="12" id="KW-0333">Golgi apparatus</keyword>
<comment type="catalytic activity">
    <reaction evidence="28">
        <text>a ganglioside GD3 (d18:1(4E)) + CMP-N-acetyl-beta-neuraminate = a ganglioside GT3 (d18:1(4E)) + CMP + H(+)</text>
        <dbReference type="Rhea" id="RHEA:41764"/>
        <dbReference type="ChEBI" id="CHEBI:15378"/>
        <dbReference type="ChEBI" id="CHEBI:57812"/>
        <dbReference type="ChEBI" id="CHEBI:60377"/>
        <dbReference type="ChEBI" id="CHEBI:78436"/>
        <dbReference type="ChEBI" id="CHEBI:78438"/>
    </reaction>
    <physiologicalReaction direction="left-to-right" evidence="28">
        <dbReference type="Rhea" id="RHEA:41765"/>
    </physiologicalReaction>
</comment>
<evidence type="ECO:0000256" key="19">
    <source>
        <dbReference type="ARBA" id="ARBA00041024"/>
    </source>
</evidence>
<keyword evidence="10" id="KW-0735">Signal-anchor</keyword>
<accession>A0A9D3RWU3</accession>
<evidence type="ECO:0000256" key="27">
    <source>
        <dbReference type="ARBA" id="ARBA00043813"/>
    </source>
</evidence>
<evidence type="ECO:0000256" key="18">
    <source>
        <dbReference type="ARBA" id="ARBA00039110"/>
    </source>
</evidence>
<evidence type="ECO:0000256" key="6">
    <source>
        <dbReference type="ARBA" id="ARBA00022676"/>
    </source>
</evidence>
<dbReference type="Gene3D" id="3.90.1480.20">
    <property type="entry name" value="Glycosyl transferase family 29"/>
    <property type="match status" value="1"/>
</dbReference>
<comment type="catalytic activity">
    <reaction evidence="30">
        <text>a ganglioside GD3 + CMP-N-acetyl-beta-neuraminate = a ganglioside GT3 + CMP + H(+)</text>
        <dbReference type="Rhea" id="RHEA:77295"/>
        <dbReference type="ChEBI" id="CHEBI:15378"/>
        <dbReference type="ChEBI" id="CHEBI:57812"/>
        <dbReference type="ChEBI" id="CHEBI:60377"/>
        <dbReference type="ChEBI" id="CHEBI:79214"/>
        <dbReference type="ChEBI" id="CHEBI:79216"/>
    </reaction>
    <physiologicalReaction direction="left-to-right" evidence="30">
        <dbReference type="Rhea" id="RHEA:77296"/>
    </physiologicalReaction>
</comment>
<evidence type="ECO:0000256" key="29">
    <source>
        <dbReference type="ARBA" id="ARBA00044457"/>
    </source>
</evidence>
<keyword evidence="11" id="KW-1133">Transmembrane helix</keyword>
<dbReference type="InterPro" id="IPR050943">
    <property type="entry name" value="Glycosyltr_29_Sialyltrsf"/>
</dbReference>
<gene>
    <name evidence="32" type="ORF">ANANG_G00145880</name>
</gene>
<keyword evidence="14" id="KW-0472">Membrane</keyword>
<comment type="similarity">
    <text evidence="5">Belongs to the glycosyltransferase 29 family.</text>
</comment>
<comment type="subcellular location">
    <subcellularLocation>
        <location evidence="1">Golgi apparatus membrane</location>
        <topology evidence="1">Single-pass type II membrane protein</topology>
    </subcellularLocation>
</comment>
<evidence type="ECO:0000256" key="21">
    <source>
        <dbReference type="ARBA" id="ARBA00041984"/>
    </source>
</evidence>
<evidence type="ECO:0000256" key="28">
    <source>
        <dbReference type="ARBA" id="ARBA00043833"/>
    </source>
</evidence>
<comment type="catalytic activity">
    <reaction evidence="26">
        <text>a ganglioside GT1b (d18:1(4E)) + CMP-N-acetyl-beta-neuraminate = a ganglioside GQ1b (d18:1(4E)) + CMP + H(+)</text>
        <dbReference type="Rhea" id="RHEA:41772"/>
        <dbReference type="ChEBI" id="CHEBI:15378"/>
        <dbReference type="ChEBI" id="CHEBI:57812"/>
        <dbReference type="ChEBI" id="CHEBI:60377"/>
        <dbReference type="ChEBI" id="CHEBI:78452"/>
        <dbReference type="ChEBI" id="CHEBI:78455"/>
    </reaction>
    <physiologicalReaction direction="left-to-right" evidence="26">
        <dbReference type="Rhea" id="RHEA:41773"/>
    </physiologicalReaction>
</comment>
<reference evidence="32" key="1">
    <citation type="submission" date="2021-01" db="EMBL/GenBank/DDBJ databases">
        <title>A chromosome-scale assembly of European eel, Anguilla anguilla.</title>
        <authorList>
            <person name="Henkel C."/>
            <person name="Jong-Raadsen S.A."/>
            <person name="Dufour S."/>
            <person name="Weltzien F.-A."/>
            <person name="Palstra A.P."/>
            <person name="Pelster B."/>
            <person name="Spaink H.P."/>
            <person name="Van Den Thillart G.E."/>
            <person name="Jansen H."/>
            <person name="Zahm M."/>
            <person name="Klopp C."/>
            <person name="Cedric C."/>
            <person name="Louis A."/>
            <person name="Berthelot C."/>
            <person name="Parey E."/>
            <person name="Roest Crollius H."/>
            <person name="Montfort J."/>
            <person name="Robinson-Rechavi M."/>
            <person name="Bucao C."/>
            <person name="Bouchez O."/>
            <person name="Gislard M."/>
            <person name="Lluch J."/>
            <person name="Milhes M."/>
            <person name="Lampietro C."/>
            <person name="Lopez Roques C."/>
            <person name="Donnadieu C."/>
            <person name="Braasch I."/>
            <person name="Desvignes T."/>
            <person name="Postlethwait J."/>
            <person name="Bobe J."/>
            <person name="Guiguen Y."/>
            <person name="Dirks R."/>
        </authorList>
    </citation>
    <scope>NUCLEOTIDE SEQUENCE</scope>
    <source>
        <strain evidence="32">Tag_6206</strain>
        <tissue evidence="32">Liver</tissue>
    </source>
</reference>
<keyword evidence="7" id="KW-0808">Transferase</keyword>
<evidence type="ECO:0000256" key="17">
    <source>
        <dbReference type="ARBA" id="ARBA00036589"/>
    </source>
</evidence>
<evidence type="ECO:0000256" key="14">
    <source>
        <dbReference type="ARBA" id="ARBA00023136"/>
    </source>
</evidence>
<keyword evidence="13" id="KW-0443">Lipid metabolism</keyword>
<dbReference type="InterPro" id="IPR012163">
    <property type="entry name" value="Sialyl_trans"/>
</dbReference>
<comment type="pathway">
    <text evidence="2">Lipid metabolism; sphingolipid metabolism.</text>
</comment>
<comment type="catalytic activity">
    <reaction evidence="25">
        <text>a ganglioside GD1a (d18:1(4E)) + CMP-N-acetyl-beta-neuraminate = a ganglioside GT1a (d18:1(4E)) + CMP + H(+)</text>
        <dbReference type="Rhea" id="RHEA:41768"/>
        <dbReference type="ChEBI" id="CHEBI:15378"/>
        <dbReference type="ChEBI" id="CHEBI:57812"/>
        <dbReference type="ChEBI" id="CHEBI:60377"/>
        <dbReference type="ChEBI" id="CHEBI:78445"/>
        <dbReference type="ChEBI" id="CHEBI:78447"/>
    </reaction>
    <physiologicalReaction direction="left-to-right" evidence="25">
        <dbReference type="Rhea" id="RHEA:41769"/>
    </physiologicalReaction>
</comment>
<feature type="disulfide bond" evidence="31">
    <location>
        <begin position="93"/>
        <end position="242"/>
    </location>
</feature>
<evidence type="ECO:0000256" key="16">
    <source>
        <dbReference type="ARBA" id="ARBA00023180"/>
    </source>
</evidence>
<dbReference type="InterPro" id="IPR001675">
    <property type="entry name" value="Glyco_trans_29"/>
</dbReference>
<protein>
    <recommendedName>
        <fullName evidence="19">Alpha-N-acetylneuraminide alpha-2,8-sialyltransferase</fullName>
        <ecNumber evidence="18">2.4.3.8</ecNumber>
    </recommendedName>
    <alternativeName>
        <fullName evidence="21">Alpha-2,8-sialyltransferase 8A</fullName>
    </alternativeName>
    <alternativeName>
        <fullName evidence="20">Ganglioside GD3 synthase</fullName>
    </alternativeName>
    <alternativeName>
        <fullName evidence="22">Sialyltransferase 8A</fullName>
    </alternativeName>
    <alternativeName>
        <fullName evidence="23">Sialyltransferase St8Sia I</fullName>
    </alternativeName>
</protein>
<evidence type="ECO:0000256" key="15">
    <source>
        <dbReference type="ARBA" id="ARBA00023157"/>
    </source>
</evidence>
<sequence length="307" mass="34653">MNVNRLPSDNQIINEVLQLGQTWKKNETTVHLYRELLMDCCDPREKFAVTRGNTPLGTVLWYDGELFYFHTVSNHTYPLFVQESPIKVPLKKCAVVGNGGILKGSGCGGHIDRADFVMRCNLPPLSEDYTQDVGSRTHLVTANPSIIVERFQGLMWSRKAFVESMRAYGRSFVYMPAFSSRPGTDPSLRAGHALADSGSEQTVLFASPDFLRSVERFWKGRGVRARRLSTGLFLASLALGLCEEVELYGFWPFATDPRGRPVGHHYYNDVPPLWGVHAMPEEFLRLWELHKGGALRMRVDSCPREAD</sequence>
<evidence type="ECO:0000256" key="2">
    <source>
        <dbReference type="ARBA" id="ARBA00004760"/>
    </source>
</evidence>
<comment type="catalytic activity">
    <reaction evidence="17">
        <text>an N-acetyl-alpha-neuraminyl-(2-&gt;3)-beta-D-galactosyl derivative + CMP-N-acetyl-beta-neuraminate = an N-acetyl-alpha-neuraminyl-(2-&gt;8)-N-acetyl-alpha-neuraminyl-(2-&gt;3)-beta-D-galactosyl derivative + CMP + H(+)</text>
        <dbReference type="Rhea" id="RHEA:19313"/>
        <dbReference type="ChEBI" id="CHEBI:15378"/>
        <dbReference type="ChEBI" id="CHEBI:57812"/>
        <dbReference type="ChEBI" id="CHEBI:60377"/>
        <dbReference type="ChEBI" id="CHEBI:140308"/>
        <dbReference type="ChEBI" id="CHEBI:140309"/>
        <dbReference type="EC" id="2.4.3.8"/>
    </reaction>
</comment>
<comment type="catalytic activity">
    <reaction evidence="24">
        <text>a ganglioside GM1b (d18:1(4E)) + CMP-N-acetyl-beta-neuraminate = a ganglioside GD1c (d18:1(4E)) + CMP + H(+)</text>
        <dbReference type="Rhea" id="RHEA:47576"/>
        <dbReference type="ChEBI" id="CHEBI:15378"/>
        <dbReference type="ChEBI" id="CHEBI:57812"/>
        <dbReference type="ChEBI" id="CHEBI:60377"/>
        <dbReference type="ChEBI" id="CHEBI:78568"/>
        <dbReference type="ChEBI" id="CHEBI:87787"/>
    </reaction>
    <physiologicalReaction direction="left-to-right" evidence="24">
        <dbReference type="Rhea" id="RHEA:47577"/>
    </physiologicalReaction>
</comment>
<name>A0A9D3RWU3_ANGAN</name>
<comment type="catalytic activity">
    <reaction evidence="27">
        <text>a ganglioside GM3 (d18:1(4E)) + CMP-N-acetyl-beta-neuraminate = a ganglioside GD3 (d18:1(4E)) + CMP + H(+)</text>
        <dbReference type="Rhea" id="RHEA:41760"/>
        <dbReference type="ChEBI" id="CHEBI:15378"/>
        <dbReference type="ChEBI" id="CHEBI:57812"/>
        <dbReference type="ChEBI" id="CHEBI:60065"/>
        <dbReference type="ChEBI" id="CHEBI:60377"/>
        <dbReference type="ChEBI" id="CHEBI:78436"/>
    </reaction>
    <physiologicalReaction direction="left-to-right" evidence="27">
        <dbReference type="Rhea" id="RHEA:41761"/>
    </physiologicalReaction>
</comment>
<evidence type="ECO:0000256" key="3">
    <source>
        <dbReference type="ARBA" id="ARBA00004922"/>
    </source>
</evidence>
<evidence type="ECO:0000256" key="1">
    <source>
        <dbReference type="ARBA" id="ARBA00004323"/>
    </source>
</evidence>
<evidence type="ECO:0000256" key="11">
    <source>
        <dbReference type="ARBA" id="ARBA00022989"/>
    </source>
</evidence>
<evidence type="ECO:0000256" key="10">
    <source>
        <dbReference type="ARBA" id="ARBA00022968"/>
    </source>
</evidence>
<dbReference type="GO" id="GO:0006491">
    <property type="term" value="P:N-glycan processing"/>
    <property type="evidence" value="ECO:0007669"/>
    <property type="project" value="TreeGrafter"/>
</dbReference>
<evidence type="ECO:0000256" key="4">
    <source>
        <dbReference type="ARBA" id="ARBA00004991"/>
    </source>
</evidence>
<evidence type="ECO:0000256" key="31">
    <source>
        <dbReference type="PIRSR" id="PIRSR005557-2"/>
    </source>
</evidence>
<evidence type="ECO:0000256" key="20">
    <source>
        <dbReference type="ARBA" id="ARBA00041950"/>
    </source>
</evidence>
<evidence type="ECO:0000256" key="8">
    <source>
        <dbReference type="ARBA" id="ARBA00022692"/>
    </source>
</evidence>
<keyword evidence="9" id="KW-0746">Sphingolipid metabolism</keyword>
<proteinExistence type="inferred from homology"/>
<dbReference type="EC" id="2.4.3.8" evidence="18"/>
<keyword evidence="16" id="KW-0325">Glycoprotein</keyword>
<keyword evidence="8" id="KW-0812">Transmembrane</keyword>
<evidence type="ECO:0000256" key="30">
    <source>
        <dbReference type="ARBA" id="ARBA00044471"/>
    </source>
</evidence>
<dbReference type="GO" id="GO:0000139">
    <property type="term" value="C:Golgi membrane"/>
    <property type="evidence" value="ECO:0007669"/>
    <property type="project" value="UniProtKB-SubCell"/>
</dbReference>
<evidence type="ECO:0000256" key="12">
    <source>
        <dbReference type="ARBA" id="ARBA00023034"/>
    </source>
</evidence>
<comment type="pathway">
    <text evidence="4">Sphingolipid metabolism.</text>
</comment>
<evidence type="ECO:0000256" key="23">
    <source>
        <dbReference type="ARBA" id="ARBA00042820"/>
    </source>
</evidence>
<keyword evidence="15" id="KW-1015">Disulfide bond</keyword>
<dbReference type="GO" id="GO:0003828">
    <property type="term" value="F:alpha-N-acetylneuraminate alpha-2,8-sialyltransferase activity"/>
    <property type="evidence" value="ECO:0007669"/>
    <property type="project" value="UniProtKB-EC"/>
</dbReference>
<keyword evidence="33" id="KW-1185">Reference proteome</keyword>
<evidence type="ECO:0000256" key="9">
    <source>
        <dbReference type="ARBA" id="ARBA00022919"/>
    </source>
</evidence>
<organism evidence="32 33">
    <name type="scientific">Anguilla anguilla</name>
    <name type="common">European freshwater eel</name>
    <name type="synonym">Muraena anguilla</name>
    <dbReference type="NCBI Taxonomy" id="7936"/>
    <lineage>
        <taxon>Eukaryota</taxon>
        <taxon>Metazoa</taxon>
        <taxon>Chordata</taxon>
        <taxon>Craniata</taxon>
        <taxon>Vertebrata</taxon>
        <taxon>Euteleostomi</taxon>
        <taxon>Actinopterygii</taxon>
        <taxon>Neopterygii</taxon>
        <taxon>Teleostei</taxon>
        <taxon>Anguilliformes</taxon>
        <taxon>Anguillidae</taxon>
        <taxon>Anguilla</taxon>
    </lineage>
</organism>
<dbReference type="PANTHER" id="PTHR11987">
    <property type="entry name" value="ALPHA-2,8-SIALYLTRANSFERASE"/>
    <property type="match status" value="1"/>
</dbReference>
<evidence type="ECO:0000256" key="7">
    <source>
        <dbReference type="ARBA" id="ARBA00022679"/>
    </source>
</evidence>
<evidence type="ECO:0000256" key="24">
    <source>
        <dbReference type="ARBA" id="ARBA00043723"/>
    </source>
</evidence>
<evidence type="ECO:0000256" key="13">
    <source>
        <dbReference type="ARBA" id="ARBA00023098"/>
    </source>
</evidence>
<evidence type="ECO:0000256" key="5">
    <source>
        <dbReference type="ARBA" id="ARBA00006003"/>
    </source>
</evidence>
<dbReference type="AlphaFoldDB" id="A0A9D3RWU3"/>
<dbReference type="Proteomes" id="UP001044222">
    <property type="component" value="Chromosome 7"/>
</dbReference>
<evidence type="ECO:0000313" key="33">
    <source>
        <dbReference type="Proteomes" id="UP001044222"/>
    </source>
</evidence>
<dbReference type="PANTHER" id="PTHR11987:SF3">
    <property type="entry name" value="ALPHA-N-ACETYLNEURAMINIDE ALPHA-2,8-SIALYLTRANSFERASE"/>
    <property type="match status" value="1"/>
</dbReference>
<dbReference type="GO" id="GO:0009311">
    <property type="term" value="P:oligosaccharide metabolic process"/>
    <property type="evidence" value="ECO:0007669"/>
    <property type="project" value="TreeGrafter"/>
</dbReference>
<comment type="catalytic activity">
    <reaction evidence="29">
        <text>[alpha-N-acetylneuraminyl-(2-&gt;8)](n)-alpha-N-acetylneuraminyl-(2-&gt;8)-alpha-N-acetylneuraminyl-(2-&gt;3)-beta-D-galactosyl-(1-&gt;4)-beta-D-glucosyl-(1&lt;-&gt;1)-ceramide + CMP-N-acetyl-beta-neuraminate = [alpha-N-acetylneuraminyl-(2-&gt;8)](n+1)-alpha-N-acetylneuraminyl-(2-&gt;8)-alpha-N-acetylneuraminyl-(2-&gt;3)-beta-D-galactosyl-(1-&gt;4)-beta-D-glucosyl-(1&lt;-&gt;1)-ceramide + CMP + H(+)</text>
        <dbReference type="Rhea" id="RHEA:77371"/>
        <dbReference type="Rhea" id="RHEA-COMP:18881"/>
        <dbReference type="Rhea" id="RHEA-COMP:18935"/>
        <dbReference type="ChEBI" id="CHEBI:15378"/>
        <dbReference type="ChEBI" id="CHEBI:57812"/>
        <dbReference type="ChEBI" id="CHEBI:60377"/>
        <dbReference type="ChEBI" id="CHEBI:197322"/>
    </reaction>
    <physiologicalReaction direction="left-to-right" evidence="29">
        <dbReference type="Rhea" id="RHEA:77372"/>
    </physiologicalReaction>
</comment>
<evidence type="ECO:0000256" key="26">
    <source>
        <dbReference type="ARBA" id="ARBA00043792"/>
    </source>
</evidence>
<dbReference type="EMBL" id="JAFIRN010000007">
    <property type="protein sequence ID" value="KAG5846075.1"/>
    <property type="molecule type" value="Genomic_DNA"/>
</dbReference>
<comment type="pathway">
    <text evidence="3">Protein modification; protein glycosylation.</text>
</comment>
<dbReference type="InterPro" id="IPR038578">
    <property type="entry name" value="GT29-like_sf"/>
</dbReference>
<dbReference type="PIRSF" id="PIRSF005557">
    <property type="entry name" value="Sialyl_trans"/>
    <property type="match status" value="1"/>
</dbReference>
<evidence type="ECO:0000256" key="25">
    <source>
        <dbReference type="ARBA" id="ARBA00043743"/>
    </source>
</evidence>
<evidence type="ECO:0000256" key="22">
    <source>
        <dbReference type="ARBA" id="ARBA00042694"/>
    </source>
</evidence>
<dbReference type="Pfam" id="PF00777">
    <property type="entry name" value="Glyco_transf_29"/>
    <property type="match status" value="1"/>
</dbReference>
<comment type="caution">
    <text evidence="32">The sequence shown here is derived from an EMBL/GenBank/DDBJ whole genome shotgun (WGS) entry which is preliminary data.</text>
</comment>